<dbReference type="InterPro" id="IPR001453">
    <property type="entry name" value="MoaB/Mog_dom"/>
</dbReference>
<dbReference type="SMART" id="SM00852">
    <property type="entry name" value="MoCF_biosynth"/>
    <property type="match status" value="1"/>
</dbReference>
<reference evidence="3 4" key="1">
    <citation type="submission" date="2021-01" db="EMBL/GenBank/DDBJ databases">
        <title>Genomic Encyclopedia of Type Strains, Phase IV (KMG-IV): sequencing the most valuable type-strain genomes for metagenomic binning, comparative biology and taxonomic classification.</title>
        <authorList>
            <person name="Goeker M."/>
        </authorList>
    </citation>
    <scope>NUCLEOTIDE SEQUENCE [LARGE SCALE GENOMIC DNA]</scope>
    <source>
        <strain evidence="3 4">DSM 25890</strain>
    </source>
</reference>
<keyword evidence="3" id="KW-0378">Hydrolase</keyword>
<dbReference type="CDD" id="cd00885">
    <property type="entry name" value="cinA"/>
    <property type="match status" value="1"/>
</dbReference>
<dbReference type="Gene3D" id="3.40.980.10">
    <property type="entry name" value="MoaB/Mog-like domain"/>
    <property type="match status" value="1"/>
</dbReference>
<dbReference type="RefSeq" id="WP_204400007.1">
    <property type="nucleotide sequence ID" value="NZ_JAFBEE010000001.1"/>
</dbReference>
<dbReference type="Gene3D" id="3.30.70.2860">
    <property type="match status" value="1"/>
</dbReference>
<evidence type="ECO:0000259" key="2">
    <source>
        <dbReference type="SMART" id="SM00852"/>
    </source>
</evidence>
<dbReference type="InterPro" id="IPR036425">
    <property type="entry name" value="MoaB/Mog-like_dom_sf"/>
</dbReference>
<dbReference type="NCBIfam" id="TIGR00199">
    <property type="entry name" value="PncC_domain"/>
    <property type="match status" value="1"/>
</dbReference>
<proteinExistence type="inferred from homology"/>
<dbReference type="Pfam" id="PF18146">
    <property type="entry name" value="CinA_KH"/>
    <property type="match status" value="1"/>
</dbReference>
<protein>
    <recommendedName>
        <fullName evidence="1">Putative competence-damage inducible protein</fullName>
    </recommendedName>
</protein>
<dbReference type="PANTHER" id="PTHR13939:SF0">
    <property type="entry name" value="NMN AMIDOHYDROLASE-LIKE PROTEIN YFAY"/>
    <property type="match status" value="1"/>
</dbReference>
<dbReference type="SUPFAM" id="SSF53218">
    <property type="entry name" value="Molybdenum cofactor biosynthesis proteins"/>
    <property type="match status" value="1"/>
</dbReference>
<gene>
    <name evidence="1" type="primary">cinA</name>
    <name evidence="3" type="ORF">JOC73_000237</name>
</gene>
<dbReference type="HAMAP" id="MF_00226_B">
    <property type="entry name" value="CinA_B"/>
    <property type="match status" value="1"/>
</dbReference>
<dbReference type="InterPro" id="IPR050101">
    <property type="entry name" value="CinA"/>
</dbReference>
<dbReference type="PIRSF" id="PIRSF006728">
    <property type="entry name" value="CinA"/>
    <property type="match status" value="1"/>
</dbReference>
<evidence type="ECO:0000313" key="3">
    <source>
        <dbReference type="EMBL" id="MBM7613729.1"/>
    </source>
</evidence>
<dbReference type="EMBL" id="JAFBEE010000001">
    <property type="protein sequence ID" value="MBM7613729.1"/>
    <property type="molecule type" value="Genomic_DNA"/>
</dbReference>
<feature type="domain" description="MoaB/Mog" evidence="2">
    <location>
        <begin position="4"/>
        <end position="170"/>
    </location>
</feature>
<evidence type="ECO:0000313" key="4">
    <source>
        <dbReference type="Proteomes" id="UP001314796"/>
    </source>
</evidence>
<dbReference type="NCBIfam" id="TIGR00200">
    <property type="entry name" value="cinA_nterm"/>
    <property type="match status" value="1"/>
</dbReference>
<comment type="similarity">
    <text evidence="1">Belongs to the CinA family.</text>
</comment>
<dbReference type="InterPro" id="IPR008135">
    <property type="entry name" value="Competence-induced_CinA"/>
</dbReference>
<dbReference type="Pfam" id="PF00994">
    <property type="entry name" value="MoCF_biosynth"/>
    <property type="match status" value="1"/>
</dbReference>
<dbReference type="SUPFAM" id="SSF142433">
    <property type="entry name" value="CinA-like"/>
    <property type="match status" value="1"/>
</dbReference>
<dbReference type="InterPro" id="IPR036653">
    <property type="entry name" value="CinA-like_C"/>
</dbReference>
<accession>A0ABS2NLC7</accession>
<dbReference type="Pfam" id="PF02464">
    <property type="entry name" value="CinA"/>
    <property type="match status" value="1"/>
</dbReference>
<name>A0ABS2NLC7_9FIRM</name>
<dbReference type="NCBIfam" id="NF001813">
    <property type="entry name" value="PRK00549.1"/>
    <property type="match status" value="1"/>
</dbReference>
<dbReference type="PANTHER" id="PTHR13939">
    <property type="entry name" value="NICOTINAMIDE-NUCLEOTIDE AMIDOHYDROLASE PNCC"/>
    <property type="match status" value="1"/>
</dbReference>
<dbReference type="GO" id="GO:0019159">
    <property type="term" value="F:nicotinamide-nucleotide amidase activity"/>
    <property type="evidence" value="ECO:0007669"/>
    <property type="project" value="UniProtKB-EC"/>
</dbReference>
<organism evidence="3 4">
    <name type="scientific">Alkaliphilus hydrothermalis</name>
    <dbReference type="NCBI Taxonomy" id="1482730"/>
    <lineage>
        <taxon>Bacteria</taxon>
        <taxon>Bacillati</taxon>
        <taxon>Bacillota</taxon>
        <taxon>Clostridia</taxon>
        <taxon>Peptostreptococcales</taxon>
        <taxon>Natronincolaceae</taxon>
        <taxon>Alkaliphilus</taxon>
    </lineage>
</organism>
<comment type="caution">
    <text evidence="3">The sequence shown here is derived from an EMBL/GenBank/DDBJ whole genome shotgun (WGS) entry which is preliminary data.</text>
</comment>
<dbReference type="Proteomes" id="UP001314796">
    <property type="component" value="Unassembled WGS sequence"/>
</dbReference>
<dbReference type="InterPro" id="IPR041424">
    <property type="entry name" value="CinA_KH"/>
</dbReference>
<sequence>MKASIVCVGTELLIGKTTESNSYFLADEMRQYGIYTHHKLIVEDNLKQMVPLMEIALKASDIVVVTGGLGPTLDDITREAVAELTGLPLEINEEAKEHLVQLMSSFNRNFTKNNYRQVYFPKGSKVLKNNNGTASGFITTVNDKMIVVLPGPPREMKPMFQEQVMPIIQEMSPLVFVKRQLNFVGIGESSLEDTLGELMTKQDNPTLATYAGYGSVSLVVTSSGATEEECQERLAPVLKEIEEKVGQYIFSEDKITLEEILQKQLLEKQMTLSVAESCTGGQLASKLTALPGISSVFEGGFVTYSNESKVKVLGVPEETLKTYGAVSEETALAMIKGLKEKLETDCCISITGIAGPGGATEQKPVGLVYIGVNVLEDYEVHQFNFTGNRGRVQNLAVLTAMNLLRKALKADARNL</sequence>
<keyword evidence="4" id="KW-1185">Reference proteome</keyword>
<dbReference type="InterPro" id="IPR008136">
    <property type="entry name" value="CinA_C"/>
</dbReference>
<evidence type="ECO:0000256" key="1">
    <source>
        <dbReference type="HAMAP-Rule" id="MF_00226"/>
    </source>
</evidence>
<dbReference type="Gene3D" id="3.90.950.20">
    <property type="entry name" value="CinA-like"/>
    <property type="match status" value="1"/>
</dbReference>